<dbReference type="EMBL" id="LWQU01000126">
    <property type="protein sequence ID" value="OAN53074.1"/>
    <property type="molecule type" value="Genomic_DNA"/>
</dbReference>
<evidence type="ECO:0000259" key="5">
    <source>
        <dbReference type="Pfam" id="PF21076"/>
    </source>
</evidence>
<dbReference type="InterPro" id="IPR049059">
    <property type="entry name" value="NAD_Glu_DH_HM1"/>
</dbReference>
<reference evidence="7 8" key="1">
    <citation type="submission" date="2016-04" db="EMBL/GenBank/DDBJ databases">
        <title>Draft genome sequence of freshwater magnetotactic bacteria Magnetospirillum marisnigri SP-1 and Magnetospirillum moscoviense BB-1.</title>
        <authorList>
            <person name="Koziaeva V."/>
            <person name="Dziuba M.V."/>
            <person name="Ivanov T.M."/>
            <person name="Kuznetsov B."/>
            <person name="Grouzdev D.S."/>
        </authorList>
    </citation>
    <scope>NUCLEOTIDE SEQUENCE [LARGE SCALE GENOMIC DNA]</scope>
    <source>
        <strain evidence="7 8">BB-1</strain>
    </source>
</reference>
<protein>
    <submittedName>
        <fullName evidence="7">NAD-glutamate dehydrogenase</fullName>
    </submittedName>
</protein>
<dbReference type="InterPro" id="IPR048381">
    <property type="entry name" value="GDH_C"/>
</dbReference>
<evidence type="ECO:0000259" key="3">
    <source>
        <dbReference type="Pfam" id="PF21074"/>
    </source>
</evidence>
<dbReference type="Proteomes" id="UP000078543">
    <property type="component" value="Unassembled WGS sequence"/>
</dbReference>
<dbReference type="GO" id="GO:0006538">
    <property type="term" value="P:L-glutamate catabolic process"/>
    <property type="evidence" value="ECO:0007669"/>
    <property type="project" value="InterPro"/>
</dbReference>
<dbReference type="SUPFAM" id="SSF53223">
    <property type="entry name" value="Aminoacid dehydrogenase-like, N-terminal domain"/>
    <property type="match status" value="1"/>
</dbReference>
<dbReference type="OrthoDB" id="9758052at2"/>
<dbReference type="GO" id="GO:0004352">
    <property type="term" value="F:glutamate dehydrogenase (NAD+) activity"/>
    <property type="evidence" value="ECO:0007669"/>
    <property type="project" value="InterPro"/>
</dbReference>
<name>A0A178MVK2_9PROT</name>
<dbReference type="InterPro" id="IPR036291">
    <property type="entry name" value="NAD(P)-bd_dom_sf"/>
</dbReference>
<comment type="caution">
    <text evidence="7">The sequence shown here is derived from an EMBL/GenBank/DDBJ whole genome shotgun (WGS) entry which is preliminary data.</text>
</comment>
<dbReference type="InterPro" id="IPR024727">
    <property type="entry name" value="NAD_Glu_DH_N_ACT1"/>
</dbReference>
<gene>
    <name evidence="7" type="ORF">A6A05_09920</name>
</gene>
<dbReference type="STRING" id="1437059.A6A05_09920"/>
<dbReference type="InterPro" id="IPR049058">
    <property type="entry name" value="NAD_Glu_DH_HM2"/>
</dbReference>
<organism evidence="7 8">
    <name type="scientific">Magnetospirillum moscoviense</name>
    <dbReference type="NCBI Taxonomy" id="1437059"/>
    <lineage>
        <taxon>Bacteria</taxon>
        <taxon>Pseudomonadati</taxon>
        <taxon>Pseudomonadota</taxon>
        <taxon>Alphaproteobacteria</taxon>
        <taxon>Rhodospirillales</taxon>
        <taxon>Rhodospirillaceae</taxon>
        <taxon>Magnetospirillum</taxon>
    </lineage>
</organism>
<dbReference type="GO" id="GO:0004069">
    <property type="term" value="F:L-aspartate:2-oxoglutarate aminotransferase activity"/>
    <property type="evidence" value="ECO:0007669"/>
    <property type="project" value="InterPro"/>
</dbReference>
<dbReference type="Pfam" id="PF21079">
    <property type="entry name" value="GDH_HM2"/>
    <property type="match status" value="1"/>
</dbReference>
<dbReference type="Pfam" id="PF21074">
    <property type="entry name" value="GDH_C"/>
    <property type="match status" value="1"/>
</dbReference>
<dbReference type="Pfam" id="PF21076">
    <property type="entry name" value="GDH_ACT2"/>
    <property type="match status" value="1"/>
</dbReference>
<feature type="domain" description="NAD-glutamate dehydrogenase ACT2" evidence="5">
    <location>
        <begin position="406"/>
        <end position="494"/>
    </location>
</feature>
<dbReference type="InterPro" id="IPR028971">
    <property type="entry name" value="NAD-GDH_cat"/>
</dbReference>
<evidence type="ECO:0000259" key="6">
    <source>
        <dbReference type="Pfam" id="PF21077"/>
    </source>
</evidence>
<dbReference type="InterPro" id="IPR007780">
    <property type="entry name" value="NAD_Glu_DH_bac"/>
</dbReference>
<dbReference type="InterPro" id="IPR046346">
    <property type="entry name" value="Aminoacid_DH-like_N_sf"/>
</dbReference>
<dbReference type="Pfam" id="PF21075">
    <property type="entry name" value="GDH_ACT1"/>
    <property type="match status" value="1"/>
</dbReference>
<accession>A0A178MVK2</accession>
<dbReference type="SUPFAM" id="SSF51735">
    <property type="entry name" value="NAD(P)-binding Rossmann-fold domains"/>
    <property type="match status" value="1"/>
</dbReference>
<keyword evidence="1" id="KW-0560">Oxidoreductase</keyword>
<dbReference type="PANTHER" id="PTHR43403:SF1">
    <property type="entry name" value="NAD-SPECIFIC GLUTAMATE DEHYDROGENASE"/>
    <property type="match status" value="1"/>
</dbReference>
<feature type="domain" description="NAD-specific glutamate dehydrogenase C-terminal" evidence="3">
    <location>
        <begin position="1258"/>
        <end position="1587"/>
    </location>
</feature>
<evidence type="ECO:0000313" key="7">
    <source>
        <dbReference type="EMBL" id="OAN53074.1"/>
    </source>
</evidence>
<dbReference type="InterPro" id="IPR049056">
    <property type="entry name" value="NAD_Glu_DH_HM3"/>
</dbReference>
<evidence type="ECO:0000259" key="4">
    <source>
        <dbReference type="Pfam" id="PF21075"/>
    </source>
</evidence>
<feature type="domain" description="NAD-glutamate dehydrogenase ACT3" evidence="6">
    <location>
        <begin position="550"/>
        <end position="628"/>
    </location>
</feature>
<dbReference type="PIRSF" id="PIRSF036761">
    <property type="entry name" value="GDH_Mll4104"/>
    <property type="match status" value="1"/>
</dbReference>
<dbReference type="InterPro" id="IPR049062">
    <property type="entry name" value="NAD_Glu_DH_ACT2"/>
</dbReference>
<dbReference type="RefSeq" id="WP_068498924.1">
    <property type="nucleotide sequence ID" value="NZ_LWQU01000126.1"/>
</dbReference>
<keyword evidence="8" id="KW-1185">Reference proteome</keyword>
<feature type="domain" description="NAD-glutamate dehydrogenase N-terminal ACT1" evidence="4">
    <location>
        <begin position="39"/>
        <end position="173"/>
    </location>
</feature>
<dbReference type="Pfam" id="PF21073">
    <property type="entry name" value="GDH_HM1"/>
    <property type="match status" value="1"/>
</dbReference>
<evidence type="ECO:0000259" key="2">
    <source>
        <dbReference type="Pfam" id="PF05088"/>
    </source>
</evidence>
<dbReference type="InterPro" id="IPR049064">
    <property type="entry name" value="NAD_Glu_DH_ACT3"/>
</dbReference>
<proteinExistence type="predicted"/>
<dbReference type="PANTHER" id="PTHR43403">
    <property type="entry name" value="NAD-SPECIFIC GLUTAMATE DEHYDROGENASE"/>
    <property type="match status" value="1"/>
</dbReference>
<sequence>MTHFSDLNRSSLADSLDGLARQKLDPARGEAASRLAMIFLAGLPAADVEEAEPGRLFAVIVGLLGHLKERPPGQPRLRVFDPDLEKHGWTSPHTAIEIVNDDMPFLVDSVAMELARRGIAIHLLVHPVISASRDESGRLVELGSLADGVGRAESVMHILVDRQEVGQHADLAARLGQVLADVRAAVVDWQPMRAVIRAASEDVAKLAKTRADSDETVAFLDWLHDDHFSFLGYRRFVFSGEGDSPKVTVDADAGLGILRDSQVTVFDDTVTLAQMPAEIRSFLTAPGLLMVTKSTRHATVHRPVHMDVIGVKQVNKAGKVVGLHAFLGLFTSAAYTRNPSSIPLLRKRVAEVQARAGFAPFSHDSKALVNILETYPRDELFQIGEDRLYRIALGILHLQERPRVALFVRPDDFGRFVSCLVYLPRDRYDTPLRLAVTRLLEQAYGGHLDAYYTQVADGPLARLHVVIRTQPGTKVPDIDESDLERRLADAARSWADQLQDALIAAQGEAKGLKLARRWRDAFAASYRERHPALAAVADIDRLEAVLAGADLGLNLYRPVEAAEHEARLKLLRRGQTVALSDILPILEAMGLRVIAEVPHEIHAADQASPVWIHDFQLESADGTALDLAGRGAAFEEALARIWRGEAESDGFNRLVLTAGLAWRQVVILRAYAKYLRQAGYSLSQANIERALAANPAQTVGLVTLFEALFDPDHRAGDPCFVESQTAALLDQVDSADDDRILRRFLNLIRATLRTNFYLDRPWVSFKLDSRAIDDLPAPRPWVEIWVYSPRVEAIHLRGGRVARGGIRWSDRRDDFRTEILGLMKAQMVKNAVIVPVGAKGGFVVKQPPAEGGREALLAEGIACYQAMMRGLLDVTDTLKGGSVMAPDRVVRRDGDDPYLVVAADKGTATFSDIANSISLEVGFWLGDAFASGGSKGYDHKAMGITARGAWEAVKRHFREIGIDTQTQDFTCIGVGDMSGDVFGNGMLCSPHIKLVAAFNHAHIFIDPDPDPAAAFAERERLFKAVKSWPDYDQSRISTGGGIFSRAAKSIPVSPAMAARFGIEAKTVTPAELIRILLCAQVDLLFFGGIGTYVKAREETNTDVGDRANDQLRVNASDLRAKVLGEGANLGMTQKARIEAALAGIRLNTDAIDNSAGVDTSDHEVNIKILVDDLVAAGDLTAKQRDALLSSMTDEVAALVLRDNYLQTQAISVMEANGPDLLDGQGRFMRLLEKAGRLDRALEFLPGEDVLTERAARRKGLVRPELAVLLAYSKIWLHDAVLGSNLPDDPFLAADLRRYFPTALGDRFANEITRHRLRREIVATTVTNSMINRVGAGFVLDMMERTGFGAAEVARAYIVARDAYGLREVWRAIEALDGQAPASVQIAMLTEANRLLERATAWVLRHVPAPFEIGAAIAEFAPGVAAIDAHRGQALPPETAEMVAARTKDYVDQGVPEAVAVRVAGLIVLASALDVVRIAGRRGLNVEETAQVYFAAGSRFGLGWLRLSAQRLGGRGHWDKLAAVAAIEELYSHQQGIANAVLAEGEGLEAWATRHQAEVERVDSLLAELRAAPQVDLSMLSVINRQLRALAEAGG</sequence>
<feature type="domain" description="NAD-glutamate dehydrogenase catalytic" evidence="2">
    <location>
        <begin position="726"/>
        <end position="1212"/>
    </location>
</feature>
<dbReference type="Pfam" id="PF05088">
    <property type="entry name" value="Bac_GDH_CD"/>
    <property type="match status" value="1"/>
</dbReference>
<evidence type="ECO:0000313" key="8">
    <source>
        <dbReference type="Proteomes" id="UP000078543"/>
    </source>
</evidence>
<evidence type="ECO:0000256" key="1">
    <source>
        <dbReference type="ARBA" id="ARBA00023002"/>
    </source>
</evidence>
<dbReference type="Pfam" id="PF21077">
    <property type="entry name" value="GDH_ACT3"/>
    <property type="match status" value="1"/>
</dbReference>
<dbReference type="Pfam" id="PF21078">
    <property type="entry name" value="GDH_HM3"/>
    <property type="match status" value="1"/>
</dbReference>
<dbReference type="Gene3D" id="3.40.50.720">
    <property type="entry name" value="NAD(P)-binding Rossmann-like Domain"/>
    <property type="match status" value="1"/>
</dbReference>